<evidence type="ECO:0000259" key="7">
    <source>
        <dbReference type="Pfam" id="PF22073"/>
    </source>
</evidence>
<feature type="region of interest" description="Disordered" evidence="1">
    <location>
        <begin position="1230"/>
        <end position="1308"/>
    </location>
</feature>
<evidence type="ECO:0000259" key="9">
    <source>
        <dbReference type="Pfam" id="PF22076"/>
    </source>
</evidence>
<feature type="compositionally biased region" description="Polar residues" evidence="1">
    <location>
        <begin position="343"/>
        <end position="352"/>
    </location>
</feature>
<evidence type="ECO:0000256" key="1">
    <source>
        <dbReference type="SAM" id="MobiDB-lite"/>
    </source>
</evidence>
<dbReference type="Pfam" id="PF22060">
    <property type="entry name" value="Cep192_D1"/>
    <property type="match status" value="1"/>
</dbReference>
<dbReference type="InterPro" id="IPR013783">
    <property type="entry name" value="Ig-like_fold"/>
</dbReference>
<dbReference type="InterPro" id="IPR054087">
    <property type="entry name" value="Cep192-like_D7"/>
</dbReference>
<dbReference type="InterPro" id="IPR054088">
    <property type="entry name" value="Cep192-like_D8"/>
</dbReference>
<feature type="compositionally biased region" description="Polar residues" evidence="1">
    <location>
        <begin position="1272"/>
        <end position="1289"/>
    </location>
</feature>
<evidence type="ECO:0000259" key="2">
    <source>
        <dbReference type="Pfam" id="PF22060"/>
    </source>
</evidence>
<dbReference type="InterPro" id="IPR054092">
    <property type="entry name" value="Cep192-like_D6"/>
</dbReference>
<dbReference type="GO" id="GO:0005737">
    <property type="term" value="C:cytoplasm"/>
    <property type="evidence" value="ECO:0007669"/>
    <property type="project" value="TreeGrafter"/>
</dbReference>
<feature type="compositionally biased region" description="Basic and acidic residues" evidence="1">
    <location>
        <begin position="684"/>
        <end position="695"/>
    </location>
</feature>
<dbReference type="Pfam" id="PF22076">
    <property type="entry name" value="Cep192_D6"/>
    <property type="match status" value="1"/>
</dbReference>
<dbReference type="GO" id="GO:0090307">
    <property type="term" value="P:mitotic spindle assembly"/>
    <property type="evidence" value="ECO:0007669"/>
    <property type="project" value="TreeGrafter"/>
</dbReference>
<evidence type="ECO:0000259" key="6">
    <source>
        <dbReference type="Pfam" id="PF22067"/>
    </source>
</evidence>
<feature type="region of interest" description="Disordered" evidence="1">
    <location>
        <begin position="2235"/>
        <end position="2262"/>
    </location>
</feature>
<dbReference type="InterPro" id="IPR054085">
    <property type="entry name" value="Cep192-like_D1"/>
</dbReference>
<feature type="domain" description="Cep192-like" evidence="4">
    <location>
        <begin position="2409"/>
        <end position="2521"/>
    </location>
</feature>
<evidence type="ECO:0000259" key="3">
    <source>
        <dbReference type="Pfam" id="PF22064"/>
    </source>
</evidence>
<feature type="compositionally biased region" description="Polar residues" evidence="1">
    <location>
        <begin position="897"/>
        <end position="906"/>
    </location>
</feature>
<feature type="compositionally biased region" description="Polar residues" evidence="1">
    <location>
        <begin position="1103"/>
        <end position="1120"/>
    </location>
</feature>
<dbReference type="GO" id="GO:0019901">
    <property type="term" value="F:protein kinase binding"/>
    <property type="evidence" value="ECO:0007669"/>
    <property type="project" value="TreeGrafter"/>
</dbReference>
<feature type="domain" description="Cep192-like" evidence="2">
    <location>
        <begin position="1512"/>
        <end position="1630"/>
    </location>
</feature>
<feature type="region of interest" description="Disordered" evidence="1">
    <location>
        <begin position="522"/>
        <end position="641"/>
    </location>
</feature>
<sequence length="2656" mass="294706">MSGIDSRESLDFKEDSTIAHDGLRESIENASFFQSRGPLAASTVSRPQRPNTRGQDREKWKENGSFLDFNTPKRGQINDNEYDRFGDEFSMGIKGSSRDSSLGLIPVEAMSDLSASVLQVPEEKFFDSEAATVKKRPSSPKTREPPGDFKQALFSNMTSGHVPGILTEEEGDVTVPDIQFQEGELDQLDEDFDLEMTANESALEYAGIPNPDLSEMKLHTTSDNTAGDDIWNSVYLKSGSTFSQFITAEEGETSGEQETSTVQDTTRNSQRRFPSLSKVTLFDEMGSSEDVSQPLSARTRAQFPTLAAVRMDSEVFDQSVDVDKSISKRGSGAGQSADLELNTPKNVSQMSAQRYKMNDEGTMNGSTDNVSMSMRYSAEGDVVSSPDRMGVKSSPRKDDDSEDEEKILPSQSKNSPAKEFLTTFKESFKSPTHKTRNSEVNSEEQRVKPMGDDLLTEKGPNRYHDPQEENGEDYQDDMPSQLNSMYFKPSYPEASMLPPGQRMDTSDDMFGEVAYPETIEVFDSPGDRLEASGCNINDMQAGDNPFDGLESSFGSFGLNKESDIPELPGQANQWLQLNSSPMSGRARNSGQSQASQRLSSQSGVSPRVSHESSKSTQKKLSYRDMEGSEYPSRSRRSADFDNSVFAEPRLSQYYGGDPQAVRRSFPELSISQPMKADVSPRLSKSQDRPVVYKDDSGEMVTDLAYQTDFTDMAPTQHAKLQEQFAKGSLDFDVTMADDFKPADEAKAMLDEDEEQFEKENVFREDVKIVTPVGSPDSWGYSSKMSISCPSFLKPEVEDLRISIGTFMKSGSGALGSLGGDGSQERPEFGMHIKTPPQNRKPMALIETSVREFEPDRSLQASKCRTEGVGNEDEDRLEDRTLQDEAVTLADLEESPAYQESQGSHLQSMGYRDSQESQPQPKRSKTPVMELSAELSKLQESLRESDDSLSITLLHSLLQSVPKDTKPAELSKMVMALSQKSSRSLRHPVAKSTKLPIRRGSDVMNKVKGPSPRKSQDLPEQDRSQNSASFSSKGSKEDKELKNILHKTRPDGEESDVSLSPINRSDNVTPSDVMLKTSCQSDNADGSERESVHSNDPLGRRGQAGNSSQMYVHNGQVSRGSMASPRSRGGSQRSSQENVRYASSAAVNASDSPDRSRHSSNGSNKESRESRIRSPHGNDHGDLTGHHIPDGTDYSLKADYPHQINMGMSREDLVGTEDIQLADSRGFNLIDRDLNSMGNNQRTSRESNEQRSRERSVSDYHSKHDYDIGYSEQGFNWNGNYNSGRNSQASKKYEVQDNEYSQDAHNKENIAHDKKAKEDRDLMPPPPVPSFHHNLVPHHKTSDPPMLLTKQSLMKSSFAQQYLPPPATRQILSSKQFSQSQGDVFTLKQDHHHLPTHDSTMSKKLSHSQTNIPDHSMADLSQHSLITPDQSRHRRILSEPMTDGKRLADDISMFRQPPAYHSTPFQRDATNLSETQFYELDHSVMSVMDAEKSTLDGNFKPAKIPTPEYTGLAAIKAPEILSFPEVCCVGISVKTTLPLTNPTNRWLECILQVRQLLLDGQPAGTSVAVPFEMKQKVIVEPNTMEKIEVIFIPKLAGAYVAELLIHSHRFTQDRASGSMSYPTIVTVQAIAEKPKIEVHGFGLENRVLNFGQVTWGSCKSLTLGIVNYGQASLPLRLSISCNNIPWHCFSFDRNGQNSALGDISIISRSSRPQSPALGKTVVTLCIPGRSAKDSGISEMEVRVWCRPPDKRIDRALAQNPPDEMTARIDIDVDTPTANIPPLRTIDLQAIVGVARLHIPKYLELVKLESTVRQAARDSIALKNFGNIELKVSLSIPDHEDVFQVRPKQIIIPPGQENEIMVEFFPMESGKKSLESVLLMNVEPDGPLYELPVLGSVVSEKAKRQSTPIVLSDRCFIYFGGVGTGKTLEKKFRLKNQTQYPLKLKLEVRDDSHVFKMRTSALQSNNLTEIRDVIIQPLETYPVYVTYSPISPTLNSGKVVIKPYDTAYKFSIPVSGYGGVGKLVVEGASIADMNRYCLDMGDISLGQETGEKVIVRNVGSRPVFVKLMAYAGSHCRKDNISGRVLVEPSEFVLEPEGTKSVIIVLNPSDRETSLCANSKQIVSTVVAFYGDEISRQRYRRAMSSSTKPYKPSSSIDPLSLSLNLNRNLPDEDLVPESTVPSEVNGNSLIDTFFTTMSRLYIALVGSPSEFSLTKTPQIHHSGKSPLTKERGWRTSASLTGIPSKDPNRCISPRSNTTPLHDSPLFVPEEEDKDWSVKPTQLIFRVSSQQDEKLPILKFQISNFQSRTMSYELTWPGQKLKLTPEGGIVGPKDTVTVCISPSPTVYKIIQDLPWSGCVHITSGPKTKKVQVQIRTEFGDSQPALTQSLVPVFKHPTGPTISLPYESSVGSMMQASAHKIEFPVTKVGEQSETSFELTNTSDKSMQWIVSSFAPPYVKGADSTKDVFRVMYKVFDFTIKSGSLPPGKSTQVNVEFMPRSKGTFTQHWDIQGTKDKPVRLQLAGESIANDDLVGSQMSSYRDNTAADLQDTGSKTLKKGKDERQVLLKNEELRFLPCSVGQSQMVKLQIANNCSSPQPIEVIPPQPPFYVKHMRFEVKAKKYLMLPVEFRPSEPNNYEGLIVLKTGMGYSLSAKLYGQCTS</sequence>
<dbReference type="InterPro" id="IPR039103">
    <property type="entry name" value="Spd-2/CEP192"/>
</dbReference>
<feature type="compositionally biased region" description="Polar residues" evidence="1">
    <location>
        <begin position="1056"/>
        <end position="1069"/>
    </location>
</feature>
<feature type="region of interest" description="Disordered" evidence="1">
    <location>
        <begin position="812"/>
        <end position="945"/>
    </location>
</feature>
<feature type="compositionally biased region" description="Polar residues" evidence="1">
    <location>
        <begin position="262"/>
        <end position="272"/>
    </location>
</feature>
<reference evidence="10" key="1">
    <citation type="submission" date="2022-08" db="UniProtKB">
        <authorList>
            <consortium name="EnsemblMetazoa"/>
        </authorList>
    </citation>
    <scope>IDENTIFICATION</scope>
    <source>
        <strain evidence="10">05x7-T-G4-1.051#20</strain>
    </source>
</reference>
<evidence type="ECO:0000313" key="11">
    <source>
        <dbReference type="Proteomes" id="UP000005408"/>
    </source>
</evidence>
<dbReference type="InterPro" id="IPR054086">
    <property type="entry name" value="Cep192-like_D2"/>
</dbReference>
<feature type="region of interest" description="Disordered" evidence="1">
    <location>
        <begin position="128"/>
        <end position="150"/>
    </location>
</feature>
<dbReference type="InterPro" id="IPR054090">
    <property type="entry name" value="Cep192_Spd-2-like_dom"/>
</dbReference>
<feature type="compositionally biased region" description="Polar residues" evidence="1">
    <location>
        <begin position="570"/>
        <end position="588"/>
    </location>
</feature>
<dbReference type="GO" id="GO:0005814">
    <property type="term" value="C:centriole"/>
    <property type="evidence" value="ECO:0007669"/>
    <property type="project" value="TreeGrafter"/>
</dbReference>
<feature type="compositionally biased region" description="Polar residues" evidence="1">
    <location>
        <begin position="1023"/>
        <end position="1032"/>
    </location>
</feature>
<feature type="compositionally biased region" description="Polar residues" evidence="1">
    <location>
        <begin position="1396"/>
        <end position="1416"/>
    </location>
</feature>
<feature type="compositionally biased region" description="Basic and acidic residues" evidence="1">
    <location>
        <begin position="1013"/>
        <end position="1022"/>
    </location>
</feature>
<dbReference type="PANTHER" id="PTHR16029">
    <property type="entry name" value="CENTROSOMAL PROTEIN OF 192 KDA"/>
    <property type="match status" value="1"/>
</dbReference>
<evidence type="ECO:0000259" key="4">
    <source>
        <dbReference type="Pfam" id="PF22065"/>
    </source>
</evidence>
<feature type="compositionally biased region" description="Basic and acidic residues" evidence="1">
    <location>
        <begin position="1033"/>
        <end position="1051"/>
    </location>
</feature>
<dbReference type="Pfam" id="PF22074">
    <property type="entry name" value="Cep192_D5"/>
    <property type="match status" value="1"/>
</dbReference>
<accession>A0A8W8K799</accession>
<keyword evidence="11" id="KW-1185">Reference proteome</keyword>
<feature type="domain" description="Cep192-like" evidence="3">
    <location>
        <begin position="1632"/>
        <end position="1793"/>
    </location>
</feature>
<feature type="compositionally biased region" description="Basic and acidic residues" evidence="1">
    <location>
        <begin position="1242"/>
        <end position="1266"/>
    </location>
</feature>
<feature type="domain" description="Cep192-like" evidence="6">
    <location>
        <begin position="1796"/>
        <end position="1895"/>
    </location>
</feature>
<organism evidence="10 11">
    <name type="scientific">Magallana gigas</name>
    <name type="common">Pacific oyster</name>
    <name type="synonym">Crassostrea gigas</name>
    <dbReference type="NCBI Taxonomy" id="29159"/>
    <lineage>
        <taxon>Eukaryota</taxon>
        <taxon>Metazoa</taxon>
        <taxon>Spiralia</taxon>
        <taxon>Lophotrochozoa</taxon>
        <taxon>Mollusca</taxon>
        <taxon>Bivalvia</taxon>
        <taxon>Autobranchia</taxon>
        <taxon>Pteriomorphia</taxon>
        <taxon>Ostreida</taxon>
        <taxon>Ostreoidea</taxon>
        <taxon>Ostreidae</taxon>
        <taxon>Magallana</taxon>
    </lineage>
</organism>
<dbReference type="InterPro" id="IPR054091">
    <property type="entry name" value="Cep192-like_D5"/>
</dbReference>
<feature type="domain" description="Cep192-like" evidence="9">
    <location>
        <begin position="2270"/>
        <end position="2371"/>
    </location>
</feature>
<feature type="compositionally biased region" description="Low complexity" evidence="1">
    <location>
        <begin position="589"/>
        <end position="602"/>
    </location>
</feature>
<feature type="region of interest" description="Disordered" evidence="1">
    <location>
        <begin position="976"/>
        <end position="1195"/>
    </location>
</feature>
<feature type="region of interest" description="Disordered" evidence="1">
    <location>
        <begin position="1392"/>
        <end position="1416"/>
    </location>
</feature>
<feature type="region of interest" description="Disordered" evidence="1">
    <location>
        <begin position="664"/>
        <end position="695"/>
    </location>
</feature>
<feature type="compositionally biased region" description="Gly residues" evidence="1">
    <location>
        <begin position="812"/>
        <end position="821"/>
    </location>
</feature>
<dbReference type="EnsemblMetazoa" id="G21967.1">
    <property type="protein sequence ID" value="G21967.1:cds"/>
    <property type="gene ID" value="G21967"/>
</dbReference>
<evidence type="ECO:0000313" key="10">
    <source>
        <dbReference type="EnsemblMetazoa" id="G21967.1:cds"/>
    </source>
</evidence>
<evidence type="ECO:0000259" key="8">
    <source>
        <dbReference type="Pfam" id="PF22074"/>
    </source>
</evidence>
<dbReference type="InterPro" id="IPR054089">
    <property type="entry name" value="Cep192-like_D3"/>
</dbReference>
<feature type="region of interest" description="Disordered" evidence="1">
    <location>
        <begin position="249"/>
        <end position="296"/>
    </location>
</feature>
<evidence type="ECO:0000259" key="5">
    <source>
        <dbReference type="Pfam" id="PF22066"/>
    </source>
</evidence>
<proteinExistence type="predicted"/>
<dbReference type="GO" id="GO:0051298">
    <property type="term" value="P:centrosome duplication"/>
    <property type="evidence" value="ECO:0007669"/>
    <property type="project" value="InterPro"/>
</dbReference>
<dbReference type="Pfam" id="PF25763">
    <property type="entry name" value="Aurora-A_bind_CEP192"/>
    <property type="match status" value="1"/>
</dbReference>
<dbReference type="PANTHER" id="PTHR16029:SF11">
    <property type="entry name" value="CENTROSOMAL PROTEIN OF 192 KDA"/>
    <property type="match status" value="1"/>
</dbReference>
<feature type="region of interest" description="Disordered" evidence="1">
    <location>
        <begin position="323"/>
        <end position="508"/>
    </location>
</feature>
<protein>
    <recommendedName>
        <fullName evidence="12">Centrosomal protein of 192 kDa</fullName>
    </recommendedName>
</protein>
<feature type="domain" description="Cep192/Spd-2-like" evidence="7">
    <location>
        <begin position="1906"/>
        <end position="2017"/>
    </location>
</feature>
<dbReference type="GO" id="GO:0090222">
    <property type="term" value="P:centrosome-templated microtubule nucleation"/>
    <property type="evidence" value="ECO:0007669"/>
    <property type="project" value="InterPro"/>
</dbReference>
<feature type="compositionally biased region" description="Basic and acidic residues" evidence="1">
    <location>
        <begin position="1164"/>
        <end position="1189"/>
    </location>
</feature>
<feature type="compositionally biased region" description="Polar residues" evidence="1">
    <location>
        <begin position="361"/>
        <end position="374"/>
    </location>
</feature>
<feature type="domain" description="Cep192-like" evidence="5">
    <location>
        <begin position="2557"/>
        <end position="2654"/>
    </location>
</feature>
<dbReference type="GO" id="GO:0071539">
    <property type="term" value="P:protein localization to centrosome"/>
    <property type="evidence" value="ECO:0007669"/>
    <property type="project" value="InterPro"/>
</dbReference>
<dbReference type="Pfam" id="PF22073">
    <property type="entry name" value="Cep192_D4"/>
    <property type="match status" value="1"/>
</dbReference>
<dbReference type="Gene3D" id="2.60.40.10">
    <property type="entry name" value="Immunoglobulins"/>
    <property type="match status" value="3"/>
</dbReference>
<dbReference type="GO" id="GO:0000242">
    <property type="term" value="C:pericentriolar material"/>
    <property type="evidence" value="ECO:0007669"/>
    <property type="project" value="TreeGrafter"/>
</dbReference>
<dbReference type="Proteomes" id="UP000005408">
    <property type="component" value="Unassembled WGS sequence"/>
</dbReference>
<feature type="compositionally biased region" description="Polar residues" evidence="1">
    <location>
        <begin position="42"/>
        <end position="53"/>
    </location>
</feature>
<feature type="region of interest" description="Disordered" evidence="1">
    <location>
        <begin position="34"/>
        <end position="82"/>
    </location>
</feature>
<dbReference type="InterPro" id="IPR057662">
    <property type="entry name" value="CEP192_Aurora-A_bind"/>
</dbReference>
<name>A0A8W8K799_MAGGI</name>
<feature type="compositionally biased region" description="Low complexity" evidence="1">
    <location>
        <begin position="1125"/>
        <end position="1135"/>
    </location>
</feature>
<feature type="compositionally biased region" description="Basic and acidic residues" evidence="1">
    <location>
        <begin position="443"/>
        <end position="467"/>
    </location>
</feature>
<dbReference type="Pfam" id="PF22065">
    <property type="entry name" value="Cep192_D7"/>
    <property type="match status" value="1"/>
</dbReference>
<dbReference type="Pfam" id="PF22067">
    <property type="entry name" value="Cep192_D3"/>
    <property type="match status" value="1"/>
</dbReference>
<evidence type="ECO:0008006" key="12">
    <source>
        <dbReference type="Google" id="ProtNLM"/>
    </source>
</evidence>
<dbReference type="Pfam" id="PF22066">
    <property type="entry name" value="Cep192_D8"/>
    <property type="match status" value="1"/>
</dbReference>
<dbReference type="Pfam" id="PF22064">
    <property type="entry name" value="Cep192_D2"/>
    <property type="match status" value="1"/>
</dbReference>
<feature type="domain" description="Cep192-like" evidence="8">
    <location>
        <begin position="2032"/>
        <end position="2203"/>
    </location>
</feature>